<gene>
    <name evidence="2" type="ORF">CI238_06260</name>
</gene>
<dbReference type="AlphaFoldDB" id="A0A166NE16"/>
<dbReference type="Gene3D" id="3.30.710.10">
    <property type="entry name" value="Potassium Channel Kv1.1, Chain A"/>
    <property type="match status" value="1"/>
</dbReference>
<dbReference type="Proteomes" id="UP000076584">
    <property type="component" value="Unassembled WGS sequence"/>
</dbReference>
<proteinExistence type="predicted"/>
<dbReference type="InterPro" id="IPR011333">
    <property type="entry name" value="SKP1/BTB/POZ_sf"/>
</dbReference>
<dbReference type="CDD" id="cd18186">
    <property type="entry name" value="BTB_POZ_ZBTB_KLHL-like"/>
    <property type="match status" value="1"/>
</dbReference>
<evidence type="ECO:0000256" key="1">
    <source>
        <dbReference type="SAM" id="MobiDB-lite"/>
    </source>
</evidence>
<feature type="compositionally biased region" description="Basic and acidic residues" evidence="1">
    <location>
        <begin position="1"/>
        <end position="13"/>
    </location>
</feature>
<protein>
    <submittedName>
        <fullName evidence="2">Btb poz domain-containing protein</fullName>
    </submittedName>
</protein>
<reference evidence="2 3" key="1">
    <citation type="submission" date="2015-06" db="EMBL/GenBank/DDBJ databases">
        <title>Survival trade-offs in plant roots during colonization by closely related pathogenic and mutualistic fungi.</title>
        <authorList>
            <person name="Hacquard S."/>
            <person name="Kracher B."/>
            <person name="Hiruma K."/>
            <person name="Weinman A."/>
            <person name="Muench P."/>
            <person name="Garrido Oter R."/>
            <person name="Ver Loren van Themaat E."/>
            <person name="Dallerey J.-F."/>
            <person name="Damm U."/>
            <person name="Henrissat B."/>
            <person name="Lespinet O."/>
            <person name="Thon M."/>
            <person name="Kemen E."/>
            <person name="McHardy A.C."/>
            <person name="Schulze-Lefert P."/>
            <person name="O'Connell R.J."/>
        </authorList>
    </citation>
    <scope>NUCLEOTIDE SEQUENCE [LARGE SCALE GENOMIC DNA]</scope>
    <source>
        <strain evidence="2 3">MAFF 238704</strain>
    </source>
</reference>
<evidence type="ECO:0000313" key="2">
    <source>
        <dbReference type="EMBL" id="KZL65580.1"/>
    </source>
</evidence>
<feature type="compositionally biased region" description="Low complexity" evidence="1">
    <location>
        <begin position="16"/>
        <end position="26"/>
    </location>
</feature>
<comment type="caution">
    <text evidence="2">The sequence shown here is derived from an EMBL/GenBank/DDBJ whole genome shotgun (WGS) entry which is preliminary data.</text>
</comment>
<name>A0A166NE16_COLIC</name>
<evidence type="ECO:0000313" key="3">
    <source>
        <dbReference type="Proteomes" id="UP000076584"/>
    </source>
</evidence>
<keyword evidence="3" id="KW-1185">Reference proteome</keyword>
<organism evidence="2 3">
    <name type="scientific">Colletotrichum incanum</name>
    <name type="common">Soybean anthracnose fungus</name>
    <dbReference type="NCBI Taxonomy" id="1573173"/>
    <lineage>
        <taxon>Eukaryota</taxon>
        <taxon>Fungi</taxon>
        <taxon>Dikarya</taxon>
        <taxon>Ascomycota</taxon>
        <taxon>Pezizomycotina</taxon>
        <taxon>Sordariomycetes</taxon>
        <taxon>Hypocreomycetidae</taxon>
        <taxon>Glomerellales</taxon>
        <taxon>Glomerellaceae</taxon>
        <taxon>Colletotrichum</taxon>
        <taxon>Colletotrichum spaethianum species complex</taxon>
    </lineage>
</organism>
<accession>A0A166NE16</accession>
<sequence>MEAKSKASIEEKMPGSSSRSNSSSTKSLSSLYIVALTEQAAKDKDPDTPPEEPRRPVAPQGELVLVVGPSKVEIRVYALILSNASPVFASMLGKARFGEGVALQDATPSNPVRISLPDDDPAAMETICRVIHGKTLDAGSPSVLDASPSEVLAVAMLADKYDCSPAMALAAEHWLKPETMEDMARWGHICPKRRDLLIAAYWFKHEKGFEAGSRRLLAEISGSFRPLAEGRESLDENIALRVALALEEKRNELRLSLYTSLMQPIINPPVCKCSRTKRRWWRTRSPRPAEVVNSVIRCIDRDVMSRGMPYMSINEAIRRAEEIPKNVVKNRTGRSAVDWKYPDGEKVNSVWRPWHKGLMWHRAEEFREKELKEGVCLRCIHPQMRCEEPRHNERRLQEIWEWLTPGAKSHLQHIDGVDRMPEW</sequence>
<feature type="region of interest" description="Disordered" evidence="1">
    <location>
        <begin position="1"/>
        <end position="26"/>
    </location>
</feature>
<dbReference type="EMBL" id="LFIW01002614">
    <property type="protein sequence ID" value="KZL65580.1"/>
    <property type="molecule type" value="Genomic_DNA"/>
</dbReference>
<dbReference type="STRING" id="1573173.A0A166NE16"/>